<sequence>MKKFKKFSLLTLLILSLAGLFACAGAWYWTERPVAMDGERIDYLVEAGNGPADIARVMNEAGIHIHTRGFSLLARLSGQDKQLKAGAYEARRGDTPVTLLQRMANGDMTQSRLTFVEGWTYKRIRQALRDSPDVRQTLDGISDAALLKRLGSNASSPEGLFYPDTYVFTPGTTDFDILRRAYHAGQDLLARAWSEREPGLPLASPYDALVLASIVEKETGNKADRTKVAGVFINRLRSGMPLQTDPTVIYGLGSDYSGRLRKKDLAADTPWNTYTRSGLPPTPIASPGRASLLAVLHPDSHGYYYFVARGDGTSEFSTNLAAHNRAVSKFILGRN</sequence>
<dbReference type="EMBL" id="JACCEW010000002">
    <property type="protein sequence ID" value="NYT36707.1"/>
    <property type="molecule type" value="Genomic_DNA"/>
</dbReference>
<dbReference type="Proteomes" id="UP000580517">
    <property type="component" value="Unassembled WGS sequence"/>
</dbReference>
<accession>A0A853F9Q7</accession>
<dbReference type="GO" id="GO:0009252">
    <property type="term" value="P:peptidoglycan biosynthetic process"/>
    <property type="evidence" value="ECO:0007669"/>
    <property type="project" value="UniProtKB-UniRule"/>
</dbReference>
<dbReference type="OrthoDB" id="9814591at2"/>
<dbReference type="InterPro" id="IPR003770">
    <property type="entry name" value="MLTG-like"/>
</dbReference>
<dbReference type="EC" id="4.2.2.29" evidence="7"/>
<comment type="similarity">
    <text evidence="7">Belongs to the transglycosylase MltG family.</text>
</comment>
<dbReference type="GO" id="GO:0005886">
    <property type="term" value="C:plasma membrane"/>
    <property type="evidence" value="ECO:0007669"/>
    <property type="project" value="UniProtKB-UniRule"/>
</dbReference>
<keyword evidence="8" id="KW-0732">Signal</keyword>
<keyword evidence="6 7" id="KW-0961">Cell wall biogenesis/degradation</keyword>
<dbReference type="GO" id="GO:0008932">
    <property type="term" value="F:lytic endotransglycosylase activity"/>
    <property type="evidence" value="ECO:0007669"/>
    <property type="project" value="UniProtKB-UniRule"/>
</dbReference>
<feature type="signal peptide" evidence="8">
    <location>
        <begin position="1"/>
        <end position="24"/>
    </location>
</feature>
<evidence type="ECO:0000256" key="3">
    <source>
        <dbReference type="ARBA" id="ARBA00022989"/>
    </source>
</evidence>
<keyword evidence="10" id="KW-1185">Reference proteome</keyword>
<comment type="catalytic activity">
    <reaction evidence="7">
        <text>a peptidoglycan chain = a peptidoglycan chain with N-acetyl-1,6-anhydromuramyl-[peptide] at the reducing end + a peptidoglycan chain with N-acetylglucosamine at the non-reducing end.</text>
        <dbReference type="EC" id="4.2.2.29"/>
    </reaction>
</comment>
<comment type="caution">
    <text evidence="9">The sequence shown here is derived from an EMBL/GenBank/DDBJ whole genome shotgun (WGS) entry which is preliminary data.</text>
</comment>
<proteinExistence type="inferred from homology"/>
<dbReference type="Pfam" id="PF02618">
    <property type="entry name" value="YceG"/>
    <property type="match status" value="1"/>
</dbReference>
<keyword evidence="7" id="KW-0997">Cell inner membrane</keyword>
<dbReference type="HAMAP" id="MF_02065">
    <property type="entry name" value="MltG"/>
    <property type="match status" value="1"/>
</dbReference>
<keyword evidence="5 7" id="KW-0456">Lyase</keyword>
<feature type="chain" id="PRO_5032954784" description="Endolytic murein transglycosylase" evidence="8">
    <location>
        <begin position="25"/>
        <end position="335"/>
    </location>
</feature>
<name>A0A853F9Q7_9BURK</name>
<keyword evidence="2 7" id="KW-0812">Transmembrane</keyword>
<dbReference type="NCBIfam" id="TIGR00247">
    <property type="entry name" value="endolytic transglycosylase MltG"/>
    <property type="match status" value="1"/>
</dbReference>
<dbReference type="PROSITE" id="PS51257">
    <property type="entry name" value="PROKAR_LIPOPROTEIN"/>
    <property type="match status" value="1"/>
</dbReference>
<evidence type="ECO:0000313" key="9">
    <source>
        <dbReference type="EMBL" id="NYT36707.1"/>
    </source>
</evidence>
<keyword evidence="4 7" id="KW-0472">Membrane</keyword>
<dbReference type="CDD" id="cd08010">
    <property type="entry name" value="MltG_like"/>
    <property type="match status" value="1"/>
</dbReference>
<protein>
    <recommendedName>
        <fullName evidence="7">Endolytic murein transglycosylase</fullName>
        <ecNumber evidence="7">4.2.2.29</ecNumber>
    </recommendedName>
    <alternativeName>
        <fullName evidence="7">Peptidoglycan lytic transglycosylase</fullName>
    </alternativeName>
    <alternativeName>
        <fullName evidence="7">Peptidoglycan polymerization terminase</fullName>
    </alternativeName>
</protein>
<dbReference type="AlphaFoldDB" id="A0A853F9Q7"/>
<evidence type="ECO:0000256" key="2">
    <source>
        <dbReference type="ARBA" id="ARBA00022692"/>
    </source>
</evidence>
<organism evidence="9 10">
    <name type="scientific">Allopusillimonas soli</name>
    <dbReference type="NCBI Taxonomy" id="659016"/>
    <lineage>
        <taxon>Bacteria</taxon>
        <taxon>Pseudomonadati</taxon>
        <taxon>Pseudomonadota</taxon>
        <taxon>Betaproteobacteria</taxon>
        <taxon>Burkholderiales</taxon>
        <taxon>Alcaligenaceae</taxon>
        <taxon>Allopusillimonas</taxon>
    </lineage>
</organism>
<dbReference type="PANTHER" id="PTHR30518:SF2">
    <property type="entry name" value="ENDOLYTIC MUREIN TRANSGLYCOSYLASE"/>
    <property type="match status" value="1"/>
</dbReference>
<evidence type="ECO:0000256" key="8">
    <source>
        <dbReference type="SAM" id="SignalP"/>
    </source>
</evidence>
<keyword evidence="1 7" id="KW-1003">Cell membrane</keyword>
<dbReference type="Gene3D" id="3.30.1490.480">
    <property type="entry name" value="Endolytic murein transglycosylase"/>
    <property type="match status" value="1"/>
</dbReference>
<dbReference type="RefSeq" id="WP_129968653.1">
    <property type="nucleotide sequence ID" value="NZ_JACCEW010000002.1"/>
</dbReference>
<dbReference type="PANTHER" id="PTHR30518">
    <property type="entry name" value="ENDOLYTIC MUREIN TRANSGLYCOSYLASE"/>
    <property type="match status" value="1"/>
</dbReference>
<evidence type="ECO:0000256" key="5">
    <source>
        <dbReference type="ARBA" id="ARBA00023239"/>
    </source>
</evidence>
<dbReference type="Gene3D" id="3.30.160.60">
    <property type="entry name" value="Classic Zinc Finger"/>
    <property type="match status" value="1"/>
</dbReference>
<evidence type="ECO:0000256" key="1">
    <source>
        <dbReference type="ARBA" id="ARBA00022475"/>
    </source>
</evidence>
<feature type="site" description="Important for catalytic activity" evidence="7">
    <location>
        <position position="218"/>
    </location>
</feature>
<gene>
    <name evidence="7 9" type="primary">mltG</name>
    <name evidence="9" type="ORF">H0A68_07460</name>
</gene>
<evidence type="ECO:0000256" key="4">
    <source>
        <dbReference type="ARBA" id="ARBA00023136"/>
    </source>
</evidence>
<keyword evidence="3 7" id="KW-1133">Transmembrane helix</keyword>
<reference evidence="9 10" key="1">
    <citation type="submission" date="2020-07" db="EMBL/GenBank/DDBJ databases">
        <title>Taxonomic revisions and descriptions of new bacterial species based on genomic comparisons in the high-G+C-content subgroup of the family Alcaligenaceae.</title>
        <authorList>
            <person name="Szabo A."/>
            <person name="Felfoldi T."/>
        </authorList>
    </citation>
    <scope>NUCLEOTIDE SEQUENCE [LARGE SCALE GENOMIC DNA]</scope>
    <source>
        <strain evidence="9 10">DSM 25264</strain>
    </source>
</reference>
<evidence type="ECO:0000313" key="10">
    <source>
        <dbReference type="Proteomes" id="UP000580517"/>
    </source>
</evidence>
<dbReference type="GO" id="GO:0071555">
    <property type="term" value="P:cell wall organization"/>
    <property type="evidence" value="ECO:0007669"/>
    <property type="project" value="UniProtKB-KW"/>
</dbReference>
<evidence type="ECO:0000256" key="7">
    <source>
        <dbReference type="HAMAP-Rule" id="MF_02065"/>
    </source>
</evidence>
<comment type="function">
    <text evidence="7">Functions as a peptidoglycan terminase that cleaves nascent peptidoglycan strands endolytically to terminate their elongation.</text>
</comment>
<evidence type="ECO:0000256" key="6">
    <source>
        <dbReference type="ARBA" id="ARBA00023316"/>
    </source>
</evidence>